<comment type="caution">
    <text evidence="2">The sequence shown here is derived from an EMBL/GenBank/DDBJ whole genome shotgun (WGS) entry which is preliminary data.</text>
</comment>
<keyword evidence="3" id="KW-1185">Reference proteome</keyword>
<proteinExistence type="predicted"/>
<organism evidence="2 3">
    <name type="scientific">Jiella endophytica</name>
    <dbReference type="NCBI Taxonomy" id="2558362"/>
    <lineage>
        <taxon>Bacteria</taxon>
        <taxon>Pseudomonadati</taxon>
        <taxon>Pseudomonadota</taxon>
        <taxon>Alphaproteobacteria</taxon>
        <taxon>Hyphomicrobiales</taxon>
        <taxon>Aurantimonadaceae</taxon>
        <taxon>Jiella</taxon>
    </lineage>
</organism>
<accession>A0A4Y8RUI9</accession>
<gene>
    <name evidence="2" type="ORF">E3C22_03185</name>
</gene>
<name>A0A4Y8RUI9_9HYPH</name>
<dbReference type="RefSeq" id="WP_134760125.1">
    <property type="nucleotide sequence ID" value="NZ_SOZD01000001.1"/>
</dbReference>
<protein>
    <submittedName>
        <fullName evidence="2">Uncharacterized protein</fullName>
    </submittedName>
</protein>
<keyword evidence="1" id="KW-0732">Signal</keyword>
<dbReference type="Proteomes" id="UP000298179">
    <property type="component" value="Unassembled WGS sequence"/>
</dbReference>
<reference evidence="2 3" key="1">
    <citation type="submission" date="2019-03" db="EMBL/GenBank/DDBJ databases">
        <title>Jiella endophytica sp. nov., a novel endophytic bacterium isolated from root of Ficus microcarpa Linn. f.</title>
        <authorList>
            <person name="Tuo L."/>
        </authorList>
    </citation>
    <scope>NUCLEOTIDE SEQUENCE [LARGE SCALE GENOMIC DNA]</scope>
    <source>
        <strain evidence="2 3">CBS5Q-3</strain>
    </source>
</reference>
<dbReference type="AlphaFoldDB" id="A0A4Y8RUI9"/>
<evidence type="ECO:0000256" key="1">
    <source>
        <dbReference type="SAM" id="SignalP"/>
    </source>
</evidence>
<dbReference type="EMBL" id="SOZD01000001">
    <property type="protein sequence ID" value="TFF27477.1"/>
    <property type="molecule type" value="Genomic_DNA"/>
</dbReference>
<evidence type="ECO:0000313" key="3">
    <source>
        <dbReference type="Proteomes" id="UP000298179"/>
    </source>
</evidence>
<evidence type="ECO:0000313" key="2">
    <source>
        <dbReference type="EMBL" id="TFF27477.1"/>
    </source>
</evidence>
<feature type="chain" id="PRO_5021480364" evidence="1">
    <location>
        <begin position="41"/>
        <end position="421"/>
    </location>
</feature>
<sequence>MRLWVDSKVCHGTTRSSRSIRLCSLLLALAPLLLGSCALAPAVSDNTIAYNQAIEQSTNSLTLLNVLRSAYRMPMYFTRLGQIQGNVSADGGLTTESSFDFTRLVGLNEYSITPRLNTSFKSSPSFTVEQLDTKEFYQGILTPTDPEIFRYFWETGWPKSVLLFTLVARVDLETNVGTRCFIVNYAPRRAEYEYFSSAMRLFLGSEPEISMTKQELKDFGPEIPVTNANAILGLIEADKAKFSVPSGRRGIQLQKKDSDYKIVGTKPESNYEIVPNNRPSTGGRGKQHCREVVPDPANLKLTKAEIRFRSVQQILYALGEIVRVELGVNGDEHYLPLLPEPTRKLGIDGHWDGSFVYVPFFKVVPNGSGPISVSYRGRRFAIPDGAAAGRSNDVLALLQQLFALALKADELPRASTVVLAN</sequence>
<dbReference type="OrthoDB" id="9813612at2"/>
<feature type="signal peptide" evidence="1">
    <location>
        <begin position="1"/>
        <end position="40"/>
    </location>
</feature>